<feature type="non-terminal residue" evidence="1">
    <location>
        <position position="158"/>
    </location>
</feature>
<evidence type="ECO:0000313" key="2">
    <source>
        <dbReference type="Proteomes" id="UP000789759"/>
    </source>
</evidence>
<dbReference type="OrthoDB" id="10602742at2759"/>
<proteinExistence type="predicted"/>
<dbReference type="AlphaFoldDB" id="A0A9N9P7E6"/>
<keyword evidence="2" id="KW-1185">Reference proteome</keyword>
<name>A0A9N9P7E6_9GLOM</name>
<dbReference type="EMBL" id="CAJVQA010026955">
    <property type="protein sequence ID" value="CAG8790527.1"/>
    <property type="molecule type" value="Genomic_DNA"/>
</dbReference>
<gene>
    <name evidence="1" type="ORF">CPELLU_LOCUS16976</name>
</gene>
<reference evidence="1" key="1">
    <citation type="submission" date="2021-06" db="EMBL/GenBank/DDBJ databases">
        <authorList>
            <person name="Kallberg Y."/>
            <person name="Tangrot J."/>
            <person name="Rosling A."/>
        </authorList>
    </citation>
    <scope>NUCLEOTIDE SEQUENCE</scope>
    <source>
        <strain evidence="1">FL966</strain>
    </source>
</reference>
<evidence type="ECO:0000313" key="1">
    <source>
        <dbReference type="EMBL" id="CAG8790527.1"/>
    </source>
</evidence>
<organism evidence="1 2">
    <name type="scientific">Cetraspora pellucida</name>
    <dbReference type="NCBI Taxonomy" id="1433469"/>
    <lineage>
        <taxon>Eukaryota</taxon>
        <taxon>Fungi</taxon>
        <taxon>Fungi incertae sedis</taxon>
        <taxon>Mucoromycota</taxon>
        <taxon>Glomeromycotina</taxon>
        <taxon>Glomeromycetes</taxon>
        <taxon>Diversisporales</taxon>
        <taxon>Gigasporaceae</taxon>
        <taxon>Cetraspora</taxon>
    </lineage>
</organism>
<sequence>THKLKEVENFIYFGVETVEYNSVISLPNAKMQMMKLIKFSQTDKLVIETTDIEYIKTLNYNVFRSSSLMMPRSQLIIDIVVNNVKSTTTQTLLKYIKSATYLKTNLITNSSHEEEKLPYPVCIDSDDNEQLNDIIDKLINTKDIENNDEDEENSQFKK</sequence>
<accession>A0A9N9P7E6</accession>
<comment type="caution">
    <text evidence="1">The sequence shown here is derived from an EMBL/GenBank/DDBJ whole genome shotgun (WGS) entry which is preliminary data.</text>
</comment>
<protein>
    <submittedName>
        <fullName evidence="1">12408_t:CDS:1</fullName>
    </submittedName>
</protein>
<dbReference type="Proteomes" id="UP000789759">
    <property type="component" value="Unassembled WGS sequence"/>
</dbReference>